<dbReference type="HOGENOM" id="CLU_1583864_0_0_7"/>
<gene>
    <name evidence="1" type="ordered locus">Desti_0624</name>
</gene>
<proteinExistence type="predicted"/>
<protein>
    <submittedName>
        <fullName evidence="1">Uncharacterized protein</fullName>
    </submittedName>
</protein>
<reference evidence="2" key="1">
    <citation type="submission" date="2012-06" db="EMBL/GenBank/DDBJ databases">
        <title>Complete sequence of chromosome of Desulfomonile tiedjei DSM 6799.</title>
        <authorList>
            <person name="Lucas S."/>
            <person name="Copeland A."/>
            <person name="Lapidus A."/>
            <person name="Glavina del Rio T."/>
            <person name="Dalin E."/>
            <person name="Tice H."/>
            <person name="Bruce D."/>
            <person name="Goodwin L."/>
            <person name="Pitluck S."/>
            <person name="Peters L."/>
            <person name="Ovchinnikova G."/>
            <person name="Zeytun A."/>
            <person name="Lu M."/>
            <person name="Kyrpides N."/>
            <person name="Mavromatis K."/>
            <person name="Ivanova N."/>
            <person name="Brettin T."/>
            <person name="Detter J.C."/>
            <person name="Han C."/>
            <person name="Larimer F."/>
            <person name="Land M."/>
            <person name="Hauser L."/>
            <person name="Markowitz V."/>
            <person name="Cheng J.-F."/>
            <person name="Hugenholtz P."/>
            <person name="Woyke T."/>
            <person name="Wu D."/>
            <person name="Spring S."/>
            <person name="Schroeder M."/>
            <person name="Brambilla E."/>
            <person name="Klenk H.-P."/>
            <person name="Eisen J.A."/>
        </authorList>
    </citation>
    <scope>NUCLEOTIDE SEQUENCE [LARGE SCALE GENOMIC DNA]</scope>
    <source>
        <strain evidence="2">ATCC 49306 / DSM 6799 / DCB-1</strain>
    </source>
</reference>
<name>I4C1B0_DESTA</name>
<organism evidence="1 2">
    <name type="scientific">Desulfomonile tiedjei (strain ATCC 49306 / DSM 6799 / DCB-1)</name>
    <dbReference type="NCBI Taxonomy" id="706587"/>
    <lineage>
        <taxon>Bacteria</taxon>
        <taxon>Pseudomonadati</taxon>
        <taxon>Thermodesulfobacteriota</taxon>
        <taxon>Desulfomonilia</taxon>
        <taxon>Desulfomonilales</taxon>
        <taxon>Desulfomonilaceae</taxon>
        <taxon>Desulfomonile</taxon>
    </lineage>
</organism>
<evidence type="ECO:0000313" key="2">
    <source>
        <dbReference type="Proteomes" id="UP000006055"/>
    </source>
</evidence>
<dbReference type="eggNOG" id="ENOG5032VHE">
    <property type="taxonomic scope" value="Bacteria"/>
</dbReference>
<evidence type="ECO:0000313" key="1">
    <source>
        <dbReference type="EMBL" id="AFM23351.1"/>
    </source>
</evidence>
<dbReference type="RefSeq" id="WP_014808507.1">
    <property type="nucleotide sequence ID" value="NC_018025.1"/>
</dbReference>
<dbReference type="KEGG" id="dti:Desti_0624"/>
<dbReference type="AlphaFoldDB" id="I4C1B0"/>
<accession>I4C1B0</accession>
<dbReference type="Proteomes" id="UP000006055">
    <property type="component" value="Chromosome"/>
</dbReference>
<keyword evidence="2" id="KW-1185">Reference proteome</keyword>
<dbReference type="OrthoDB" id="5417410at2"/>
<dbReference type="EMBL" id="CP003360">
    <property type="protein sequence ID" value="AFM23351.1"/>
    <property type="molecule type" value="Genomic_DNA"/>
</dbReference>
<sequence length="168" mass="19773">MVKKFNLSVPDELAEKIDQRRDYLGSLSAIFQKAVAEKIKKKEAFEQRLEGDAEMDQIITRLRKEKTELQGNYREKGRKEGLRWAKASSYKELEYARRFNPIDKDGLYDPSIPLHDDILGHYFIDALEPDELTNPEWDEDELNEFAKQWLDGWLEAVADFWAHVEPKL</sequence>